<reference evidence="2" key="2">
    <citation type="submission" date="2025-09" db="UniProtKB">
        <authorList>
            <consortium name="Ensembl"/>
        </authorList>
    </citation>
    <scope>IDENTIFICATION</scope>
</reference>
<feature type="region of interest" description="Disordered" evidence="1">
    <location>
        <begin position="113"/>
        <end position="132"/>
    </location>
</feature>
<protein>
    <submittedName>
        <fullName evidence="2">Uncharacterized protein</fullName>
    </submittedName>
</protein>
<name>A0A8B9D964_ANSCY</name>
<evidence type="ECO:0000256" key="1">
    <source>
        <dbReference type="SAM" id="MobiDB-lite"/>
    </source>
</evidence>
<dbReference type="Ensembl" id="ENSACDT00005003726.1">
    <property type="protein sequence ID" value="ENSACDP00005003096.1"/>
    <property type="gene ID" value="ENSACDG00005002198.1"/>
</dbReference>
<dbReference type="Proteomes" id="UP000694521">
    <property type="component" value="Unplaced"/>
</dbReference>
<reference evidence="2" key="1">
    <citation type="submission" date="2025-08" db="UniProtKB">
        <authorList>
            <consortium name="Ensembl"/>
        </authorList>
    </citation>
    <scope>IDENTIFICATION</scope>
</reference>
<evidence type="ECO:0000313" key="2">
    <source>
        <dbReference type="Ensembl" id="ENSACDP00005003096.1"/>
    </source>
</evidence>
<keyword evidence="3" id="KW-1185">Reference proteome</keyword>
<evidence type="ECO:0000313" key="3">
    <source>
        <dbReference type="Proteomes" id="UP000694521"/>
    </source>
</evidence>
<accession>A0A8B9D964</accession>
<sequence>MHTLAETRCIPPPAQQPLTCSAGTYVCVHVSAPTHTHRCWGAARTHVHALNRSARVHTQTCVHNAREHMHVACTHMRTHPPPRARSHMHVRAHTRTCTHVCIHSICWGERHPKNHHAWGGRPPAHRGQGLRP</sequence>
<proteinExistence type="predicted"/>
<organism evidence="2 3">
    <name type="scientific">Anser cygnoides</name>
    <name type="common">Swan goose</name>
    <dbReference type="NCBI Taxonomy" id="8845"/>
    <lineage>
        <taxon>Eukaryota</taxon>
        <taxon>Metazoa</taxon>
        <taxon>Chordata</taxon>
        <taxon>Craniata</taxon>
        <taxon>Vertebrata</taxon>
        <taxon>Euteleostomi</taxon>
        <taxon>Archelosauria</taxon>
        <taxon>Archosauria</taxon>
        <taxon>Dinosauria</taxon>
        <taxon>Saurischia</taxon>
        <taxon>Theropoda</taxon>
        <taxon>Coelurosauria</taxon>
        <taxon>Aves</taxon>
        <taxon>Neognathae</taxon>
        <taxon>Galloanserae</taxon>
        <taxon>Anseriformes</taxon>
        <taxon>Anatidae</taxon>
        <taxon>Anserinae</taxon>
        <taxon>Anser</taxon>
    </lineage>
</organism>
<dbReference type="AlphaFoldDB" id="A0A8B9D964"/>